<comment type="caution">
    <text evidence="1">The sequence shown here is derived from an EMBL/GenBank/DDBJ whole genome shotgun (WGS) entry which is preliminary data.</text>
</comment>
<evidence type="ECO:0000313" key="2">
    <source>
        <dbReference type="Proteomes" id="UP000263486"/>
    </source>
</evidence>
<organism evidence="1 2">
    <name type="scientific">Psychrilyobacter piezotolerans</name>
    <dbReference type="NCBI Taxonomy" id="2293438"/>
    <lineage>
        <taxon>Bacteria</taxon>
        <taxon>Fusobacteriati</taxon>
        <taxon>Fusobacteriota</taxon>
        <taxon>Fusobacteriia</taxon>
        <taxon>Fusobacteriales</taxon>
        <taxon>Fusobacteriaceae</taxon>
        <taxon>Psychrilyobacter</taxon>
    </lineage>
</organism>
<dbReference type="Proteomes" id="UP000263486">
    <property type="component" value="Unassembled WGS sequence"/>
</dbReference>
<gene>
    <name evidence="1" type="ORF">DYH56_07040</name>
</gene>
<proteinExistence type="predicted"/>
<protein>
    <recommendedName>
        <fullName evidence="3">YD repeat-containing protein</fullName>
    </recommendedName>
</protein>
<accession>A0ABX9KHM0</accession>
<reference evidence="1 2" key="1">
    <citation type="submission" date="2018-08" db="EMBL/GenBank/DDBJ databases">
        <title>Draft genome sequence of Psychrilyobacter sp. strain SD5 isolated from Black Sea water.</title>
        <authorList>
            <person name="Yadav S."/>
            <person name="Villanueva L."/>
            <person name="Damste J.S.S."/>
        </authorList>
    </citation>
    <scope>NUCLEOTIDE SEQUENCE [LARGE SCALE GENOMIC DNA]</scope>
    <source>
        <strain evidence="1 2">SD5</strain>
    </source>
</reference>
<dbReference type="PROSITE" id="PS51257">
    <property type="entry name" value="PROKAR_LIPOPROTEIN"/>
    <property type="match status" value="1"/>
</dbReference>
<dbReference type="EMBL" id="QUAJ01000010">
    <property type="protein sequence ID" value="REI41417.1"/>
    <property type="molecule type" value="Genomic_DNA"/>
</dbReference>
<evidence type="ECO:0000313" key="1">
    <source>
        <dbReference type="EMBL" id="REI41417.1"/>
    </source>
</evidence>
<dbReference type="Gene3D" id="2.180.10.10">
    <property type="entry name" value="RHS repeat-associated core"/>
    <property type="match status" value="1"/>
</dbReference>
<name>A0ABX9KHM0_9FUSO</name>
<keyword evidence="2" id="KW-1185">Reference proteome</keyword>
<sequence>MYRVKKNKWVKEGFNMKIKMITALTFIILLSACGGIKKTSETDLKISGLKGRVKSVKYSTYDTELKFGEIKKGTRSSSGQDNRYYYFNEKEVKIEEGERDSYDRIQRKTLYKYNDEGKLIQTSDFDSRVEFAGKTIYTRDDKGNLIEASDFNSKGEFIGKIIYTRDSKGNAVETNSYNSMGSLNSKFKFEYDKKGRVLESIYYGSDGELRDKTYFKYDGKGRVIEVKLITEDSIFIKNFKYENKEKDDVTLMIQYEGYLTMSKTRYMYKYDENGNWIQKISIEDEKPKVIEEREIEYYM</sequence>
<evidence type="ECO:0008006" key="3">
    <source>
        <dbReference type="Google" id="ProtNLM"/>
    </source>
</evidence>